<gene>
    <name evidence="1" type="ORF">JHL16_16490</name>
</gene>
<organism evidence="1 2">
    <name type="scientific">Taklimakanibacter albus</name>
    <dbReference type="NCBI Taxonomy" id="2800327"/>
    <lineage>
        <taxon>Bacteria</taxon>
        <taxon>Pseudomonadati</taxon>
        <taxon>Pseudomonadota</taxon>
        <taxon>Alphaproteobacteria</taxon>
        <taxon>Hyphomicrobiales</taxon>
        <taxon>Aestuariivirgaceae</taxon>
        <taxon>Taklimakanibacter</taxon>
    </lineage>
</organism>
<proteinExistence type="predicted"/>
<keyword evidence="2" id="KW-1185">Reference proteome</keyword>
<dbReference type="EMBL" id="JAENHL010000007">
    <property type="protein sequence ID" value="MBK1867957.1"/>
    <property type="molecule type" value="Genomic_DNA"/>
</dbReference>
<evidence type="ECO:0000313" key="2">
    <source>
        <dbReference type="Proteomes" id="UP000616151"/>
    </source>
</evidence>
<evidence type="ECO:0000313" key="1">
    <source>
        <dbReference type="EMBL" id="MBK1867957.1"/>
    </source>
</evidence>
<comment type="caution">
    <text evidence="1">The sequence shown here is derived from an EMBL/GenBank/DDBJ whole genome shotgun (WGS) entry which is preliminary data.</text>
</comment>
<name>A0ACC5R5N5_9HYPH</name>
<dbReference type="Proteomes" id="UP000616151">
    <property type="component" value="Unassembled WGS sequence"/>
</dbReference>
<reference evidence="1" key="1">
    <citation type="submission" date="2021-01" db="EMBL/GenBank/DDBJ databases">
        <authorList>
            <person name="Sun Q."/>
        </authorList>
    </citation>
    <scope>NUCLEOTIDE SEQUENCE</scope>
    <source>
        <strain evidence="1">YIM B02566</strain>
    </source>
</reference>
<protein>
    <submittedName>
        <fullName evidence="1">Amino acid ABC transporter permease</fullName>
    </submittedName>
</protein>
<sequence length="266" mass="28477">MPPELMISAPRRSTLLDWLPDPEGRVMIGAAAAMFLVLWILPVPLAAMPEPIGPAAAQFGNGARMTILLTVTSGSLGLLAGVVVALMRLSRNRGLQHIAGFYLWIIRGTPLLVQILFVYFALPALLPGLELSDFWSAVLALSLNVGAYNSEVIRAGLLGVPKGQREAAQALGLSPIYALALVILPQAIRLCLPPLVNNMVSLLKDSSLAYVIGVVELSLIGNRVQAESFRPVPVFIAVAGIYLTLTTLLTAFSHALEQRLARSTIR</sequence>
<accession>A0ACC5R5N5</accession>